<dbReference type="OrthoDB" id="988630at2759"/>
<dbReference type="AlphaFoldDB" id="A0A835UT61"/>
<keyword evidence="4" id="KW-0804">Transcription</keyword>
<dbReference type="PANTHER" id="PTHR46446:SF38">
    <property type="entry name" value="TRANSCRIPTION FACTOR ILI6"/>
    <property type="match status" value="1"/>
</dbReference>
<comment type="caution">
    <text evidence="7">The sequence shown here is derived from an EMBL/GenBank/DDBJ whole genome shotgun (WGS) entry which is preliminary data.</text>
</comment>
<dbReference type="SUPFAM" id="SSF47459">
    <property type="entry name" value="HLH, helix-loop-helix DNA-binding domain"/>
    <property type="match status" value="1"/>
</dbReference>
<dbReference type="InterPro" id="IPR011598">
    <property type="entry name" value="bHLH_dom"/>
</dbReference>
<dbReference type="PANTHER" id="PTHR46446">
    <property type="entry name" value="TRANSCRIPTION FACTOR PRE"/>
    <property type="match status" value="1"/>
</dbReference>
<reference evidence="8 9" key="1">
    <citation type="journal article" date="2020" name="Nat. Food">
        <title>A phased Vanilla planifolia genome enables genetic improvement of flavour and production.</title>
        <authorList>
            <person name="Hasing T."/>
            <person name="Tang H."/>
            <person name="Brym M."/>
            <person name="Khazi F."/>
            <person name="Huang T."/>
            <person name="Chambers A.H."/>
        </authorList>
    </citation>
    <scope>NUCLEOTIDE SEQUENCE [LARGE SCALE GENOMIC DNA]</scope>
    <source>
        <tissue evidence="7">Leaf</tissue>
    </source>
</reference>
<dbReference type="GO" id="GO:0046983">
    <property type="term" value="F:protein dimerization activity"/>
    <property type="evidence" value="ECO:0007669"/>
    <property type="project" value="InterPro"/>
</dbReference>
<evidence type="ECO:0000256" key="3">
    <source>
        <dbReference type="ARBA" id="ARBA00023015"/>
    </source>
</evidence>
<proteinExistence type="inferred from homology"/>
<sequence length="93" mass="10473">MSSRRSRQRQSTTRIADEQIDELLSKLQALLPEARQRSHDRLNNASAARVLQETCNYIRGLHDEVDGLSERLSELLAATDDRAQAAIISSLLK</sequence>
<comment type="similarity">
    <text evidence="1">Belongs to the bHLH protein family.</text>
</comment>
<evidence type="ECO:0000313" key="6">
    <source>
        <dbReference type="EMBL" id="KAG0470154.1"/>
    </source>
</evidence>
<dbReference type="EMBL" id="JADCNL010000008">
    <property type="protein sequence ID" value="KAG0470154.1"/>
    <property type="molecule type" value="Genomic_DNA"/>
</dbReference>
<dbReference type="EMBL" id="JADCNM010000008">
    <property type="protein sequence ID" value="KAG0471700.1"/>
    <property type="molecule type" value="Genomic_DNA"/>
</dbReference>
<feature type="domain" description="BHLH" evidence="5">
    <location>
        <begin position="4"/>
        <end position="61"/>
    </location>
</feature>
<dbReference type="GO" id="GO:0040008">
    <property type="term" value="P:regulation of growth"/>
    <property type="evidence" value="ECO:0007669"/>
    <property type="project" value="InterPro"/>
</dbReference>
<evidence type="ECO:0000256" key="2">
    <source>
        <dbReference type="ARBA" id="ARBA00022604"/>
    </source>
</evidence>
<dbReference type="InterPro" id="IPR044293">
    <property type="entry name" value="PRE"/>
</dbReference>
<dbReference type="PROSITE" id="PS50888">
    <property type="entry name" value="BHLH"/>
    <property type="match status" value="1"/>
</dbReference>
<protein>
    <recommendedName>
        <fullName evidence="5">BHLH domain-containing protein</fullName>
    </recommendedName>
</protein>
<evidence type="ECO:0000313" key="7">
    <source>
        <dbReference type="EMBL" id="KAG0471700.1"/>
    </source>
</evidence>
<dbReference type="InterPro" id="IPR036638">
    <property type="entry name" value="HLH_DNA-bd_sf"/>
</dbReference>
<gene>
    <name evidence="7" type="ORF">HPP92_016246</name>
    <name evidence="6" type="ORF">HPP92_016854</name>
</gene>
<evidence type="ECO:0000259" key="5">
    <source>
        <dbReference type="PROSITE" id="PS50888"/>
    </source>
</evidence>
<evidence type="ECO:0000313" key="9">
    <source>
        <dbReference type="Proteomes" id="UP000639772"/>
    </source>
</evidence>
<dbReference type="Pfam" id="PF23174">
    <property type="entry name" value="bHLH_ILI"/>
    <property type="match status" value="1"/>
</dbReference>
<evidence type="ECO:0000313" key="8">
    <source>
        <dbReference type="Proteomes" id="UP000636800"/>
    </source>
</evidence>
<name>A0A835UT61_VANPL</name>
<dbReference type="Gene3D" id="4.10.280.10">
    <property type="entry name" value="Helix-loop-helix DNA-binding domain"/>
    <property type="match status" value="1"/>
</dbReference>
<evidence type="ECO:0000256" key="4">
    <source>
        <dbReference type="ARBA" id="ARBA00023163"/>
    </source>
</evidence>
<organism evidence="7 9">
    <name type="scientific">Vanilla planifolia</name>
    <name type="common">Vanilla</name>
    <dbReference type="NCBI Taxonomy" id="51239"/>
    <lineage>
        <taxon>Eukaryota</taxon>
        <taxon>Viridiplantae</taxon>
        <taxon>Streptophyta</taxon>
        <taxon>Embryophyta</taxon>
        <taxon>Tracheophyta</taxon>
        <taxon>Spermatophyta</taxon>
        <taxon>Magnoliopsida</taxon>
        <taxon>Liliopsida</taxon>
        <taxon>Asparagales</taxon>
        <taxon>Orchidaceae</taxon>
        <taxon>Vanilloideae</taxon>
        <taxon>Vanilleae</taxon>
        <taxon>Vanilla</taxon>
    </lineage>
</organism>
<keyword evidence="3" id="KW-0805">Transcription regulation</keyword>
<dbReference type="Proteomes" id="UP000639772">
    <property type="component" value="Unassembled WGS sequence"/>
</dbReference>
<accession>A0A835UT61</accession>
<dbReference type="GO" id="GO:0006355">
    <property type="term" value="P:regulation of DNA-templated transcription"/>
    <property type="evidence" value="ECO:0007669"/>
    <property type="project" value="InterPro"/>
</dbReference>
<evidence type="ECO:0000256" key="1">
    <source>
        <dbReference type="ARBA" id="ARBA00005510"/>
    </source>
</evidence>
<keyword evidence="8" id="KW-1185">Reference proteome</keyword>
<dbReference type="Proteomes" id="UP000636800">
    <property type="component" value="Unassembled WGS sequence"/>
</dbReference>
<keyword evidence="2" id="KW-0341">Growth regulation</keyword>